<dbReference type="InterPro" id="IPR001005">
    <property type="entry name" value="SANT/Myb"/>
</dbReference>
<evidence type="ECO:0000313" key="8">
    <source>
        <dbReference type="Proteomes" id="UP000053477"/>
    </source>
</evidence>
<feature type="region of interest" description="Disordered" evidence="4">
    <location>
        <begin position="63"/>
        <end position="88"/>
    </location>
</feature>
<feature type="compositionally biased region" description="Low complexity" evidence="4">
    <location>
        <begin position="63"/>
        <end position="84"/>
    </location>
</feature>
<protein>
    <submittedName>
        <fullName evidence="7">Uncharacterized protein</fullName>
    </submittedName>
</protein>
<comment type="subcellular location">
    <subcellularLocation>
        <location evidence="1">Nucleus</location>
    </subcellularLocation>
</comment>
<feature type="compositionally biased region" description="Acidic residues" evidence="4">
    <location>
        <begin position="576"/>
        <end position="586"/>
    </location>
</feature>
<keyword evidence="2" id="KW-0238">DNA-binding</keyword>
<dbReference type="InterPro" id="IPR017930">
    <property type="entry name" value="Myb_dom"/>
</dbReference>
<dbReference type="PANTHER" id="PTHR46380">
    <property type="entry name" value="CYCLIN-D-BINDING MYB-LIKE TRANSCRIPTION FACTOR 1"/>
    <property type="match status" value="1"/>
</dbReference>
<evidence type="ECO:0000256" key="1">
    <source>
        <dbReference type="ARBA" id="ARBA00004123"/>
    </source>
</evidence>
<reference evidence="7 8" key="1">
    <citation type="submission" date="2015-04" db="EMBL/GenBank/DDBJ databases">
        <title>Complete genome sequence of Schizopora paradoxa KUC8140, a cosmopolitan wood degrader in East Asia.</title>
        <authorList>
            <consortium name="DOE Joint Genome Institute"/>
            <person name="Min B."/>
            <person name="Park H."/>
            <person name="Jang Y."/>
            <person name="Kim J.-J."/>
            <person name="Kim K.H."/>
            <person name="Pangilinan J."/>
            <person name="Lipzen A."/>
            <person name="Riley R."/>
            <person name="Grigoriev I.V."/>
            <person name="Spatafora J.W."/>
            <person name="Choi I.-G."/>
        </authorList>
    </citation>
    <scope>NUCLEOTIDE SEQUENCE [LARGE SCALE GENOMIC DNA]</scope>
    <source>
        <strain evidence="7 8">KUC8140</strain>
    </source>
</reference>
<feature type="domain" description="Myb-like" evidence="5">
    <location>
        <begin position="226"/>
        <end position="275"/>
    </location>
</feature>
<dbReference type="OrthoDB" id="39591at2759"/>
<accession>A0A0H2RUI0</accession>
<dbReference type="GO" id="GO:0003700">
    <property type="term" value="F:DNA-binding transcription factor activity"/>
    <property type="evidence" value="ECO:0007669"/>
    <property type="project" value="TreeGrafter"/>
</dbReference>
<gene>
    <name evidence="7" type="ORF">SCHPADRAFT_835344</name>
</gene>
<evidence type="ECO:0000256" key="2">
    <source>
        <dbReference type="ARBA" id="ARBA00023125"/>
    </source>
</evidence>
<feature type="compositionally biased region" description="Low complexity" evidence="4">
    <location>
        <begin position="566"/>
        <end position="575"/>
    </location>
</feature>
<dbReference type="InParanoid" id="A0A0H2RUI0"/>
<dbReference type="STRING" id="27342.A0A0H2RUI0"/>
<keyword evidence="8" id="KW-1185">Reference proteome</keyword>
<dbReference type="GO" id="GO:0000976">
    <property type="term" value="F:transcription cis-regulatory region binding"/>
    <property type="evidence" value="ECO:0007669"/>
    <property type="project" value="TreeGrafter"/>
</dbReference>
<dbReference type="EMBL" id="KQ086091">
    <property type="protein sequence ID" value="KLO08456.1"/>
    <property type="molecule type" value="Genomic_DNA"/>
</dbReference>
<dbReference type="SUPFAM" id="SSF46689">
    <property type="entry name" value="Homeodomain-like"/>
    <property type="match status" value="2"/>
</dbReference>
<dbReference type="CDD" id="cd00167">
    <property type="entry name" value="SANT"/>
    <property type="match status" value="2"/>
</dbReference>
<feature type="domain" description="HTH myb-type" evidence="6">
    <location>
        <begin position="226"/>
        <end position="279"/>
    </location>
</feature>
<evidence type="ECO:0000259" key="6">
    <source>
        <dbReference type="PROSITE" id="PS51294"/>
    </source>
</evidence>
<dbReference type="AlphaFoldDB" id="A0A0H2RUI0"/>
<dbReference type="PROSITE" id="PS50090">
    <property type="entry name" value="MYB_LIKE"/>
    <property type="match status" value="2"/>
</dbReference>
<evidence type="ECO:0000256" key="4">
    <source>
        <dbReference type="SAM" id="MobiDB-lite"/>
    </source>
</evidence>
<dbReference type="GO" id="GO:0005634">
    <property type="term" value="C:nucleus"/>
    <property type="evidence" value="ECO:0007669"/>
    <property type="project" value="UniProtKB-SubCell"/>
</dbReference>
<dbReference type="InterPro" id="IPR009057">
    <property type="entry name" value="Homeodomain-like_sf"/>
</dbReference>
<feature type="region of interest" description="Disordered" evidence="4">
    <location>
        <begin position="540"/>
        <end position="586"/>
    </location>
</feature>
<keyword evidence="3" id="KW-0539">Nucleus</keyword>
<feature type="region of interest" description="Disordered" evidence="4">
    <location>
        <begin position="423"/>
        <end position="456"/>
    </location>
</feature>
<evidence type="ECO:0000313" key="7">
    <source>
        <dbReference type="EMBL" id="KLO08456.1"/>
    </source>
</evidence>
<dbReference type="Gene3D" id="1.10.10.60">
    <property type="entry name" value="Homeodomain-like"/>
    <property type="match status" value="2"/>
</dbReference>
<dbReference type="InterPro" id="IPR051651">
    <property type="entry name" value="DMTF1_DNA-bind_reg"/>
</dbReference>
<dbReference type="PANTHER" id="PTHR46380:SF2">
    <property type="entry name" value="CYCLIN-D-BINDING MYB-LIKE TRANSCRIPTION FACTOR 1"/>
    <property type="match status" value="1"/>
</dbReference>
<evidence type="ECO:0000259" key="5">
    <source>
        <dbReference type="PROSITE" id="PS50090"/>
    </source>
</evidence>
<dbReference type="PROSITE" id="PS51294">
    <property type="entry name" value="HTH_MYB"/>
    <property type="match status" value="1"/>
</dbReference>
<dbReference type="Proteomes" id="UP000053477">
    <property type="component" value="Unassembled WGS sequence"/>
</dbReference>
<sequence>MAAAAAFAQTGQNQIPSFLTDGSLPIADPNFAGLQNNEEVLRALQELDVTKLADVLRSFGQQNQLQGQPDEPQQQPIPSIPGNGDALHVGQLPAPSALLLGQPLRNPPKLPTSTAVSMPIAGTEDNAEHAHLLSTRWLTPQKLAELVKTKGVVYKKGKFSVTEEEQIKQAIEQYQRQHDLTLEQIREKIFAKGMKDRDNAFWSEITSHVPQRPIIAVYHYVRRSYHPMKQQGKWTKEEDAALKQAIVELGQSWEKVSGKVGRMAGDCRDRWRNHINHAEDRVIGTWTSEEEDMLTRIVTEMTTEQGKDPDNEVFWTQVAAKMGNKRGRQQCRIKWTDALSKTVKNSGSKPRWSQQDAFILVHKIASFDVRDDSEIDWKLLNDEDWNLWSAHCLQRRWLSLKRSVKGYEEMSHQEIMDILRVKKSSLPSSPPPPRRSRVTSAPHVPTDVQQAEAEQAQAQAQAAAFVSQPQAGPSHMPFGIPHAHPGVMFAPPPNMTVGGPGPSTMMNATHVVQAPAPAPVPPPVVQPSEVMQEEANTMFRNVMANQEEPEAGSSSSSSESSEESSESSSEVSSTSSDDDSSDSDSD</sequence>
<proteinExistence type="predicted"/>
<feature type="domain" description="Myb-like" evidence="5">
    <location>
        <begin position="278"/>
        <end position="339"/>
    </location>
</feature>
<dbReference type="Pfam" id="PF00249">
    <property type="entry name" value="Myb_DNA-binding"/>
    <property type="match status" value="1"/>
</dbReference>
<name>A0A0H2RUI0_9AGAM</name>
<dbReference type="Pfam" id="PF13921">
    <property type="entry name" value="Myb_DNA-bind_6"/>
    <property type="match status" value="1"/>
</dbReference>
<organism evidence="7 8">
    <name type="scientific">Schizopora paradoxa</name>
    <dbReference type="NCBI Taxonomy" id="27342"/>
    <lineage>
        <taxon>Eukaryota</taxon>
        <taxon>Fungi</taxon>
        <taxon>Dikarya</taxon>
        <taxon>Basidiomycota</taxon>
        <taxon>Agaricomycotina</taxon>
        <taxon>Agaricomycetes</taxon>
        <taxon>Hymenochaetales</taxon>
        <taxon>Schizoporaceae</taxon>
        <taxon>Schizopora</taxon>
    </lineage>
</organism>
<evidence type="ECO:0000256" key="3">
    <source>
        <dbReference type="ARBA" id="ARBA00023242"/>
    </source>
</evidence>
<dbReference type="SMART" id="SM00717">
    <property type="entry name" value="SANT"/>
    <property type="match status" value="4"/>
</dbReference>